<evidence type="ECO:0000313" key="1">
    <source>
        <dbReference type="EMBL" id="GCD46356.1"/>
    </source>
</evidence>
<dbReference type="AlphaFoldDB" id="A0A401WAG2"/>
<organism evidence="1 2">
    <name type="scientific">Streptomyces paromomycinus</name>
    <name type="common">Streptomyces rimosus subsp. paromomycinus</name>
    <dbReference type="NCBI Taxonomy" id="92743"/>
    <lineage>
        <taxon>Bacteria</taxon>
        <taxon>Bacillati</taxon>
        <taxon>Actinomycetota</taxon>
        <taxon>Actinomycetes</taxon>
        <taxon>Kitasatosporales</taxon>
        <taxon>Streptomycetaceae</taxon>
        <taxon>Streptomyces</taxon>
    </lineage>
</organism>
<sequence length="90" mass="9886">MNTPTPRSRSMGDWVIGRASGRAIRRTEDDCLALPLCLSRGDADVLVELIMTPAESELLHAALCHALDGHLPPLDAPDCRKGVQQNLYHR</sequence>
<dbReference type="EMBL" id="BHZD01000001">
    <property type="protein sequence ID" value="GCD46356.1"/>
    <property type="molecule type" value="Genomic_DNA"/>
</dbReference>
<name>A0A401WAG2_STREY</name>
<dbReference type="Proteomes" id="UP000286746">
    <property type="component" value="Unassembled WGS sequence"/>
</dbReference>
<gene>
    <name evidence="1" type="ORF">GKJPGBOP_06105</name>
</gene>
<comment type="caution">
    <text evidence="1">The sequence shown here is derived from an EMBL/GenBank/DDBJ whole genome shotgun (WGS) entry which is preliminary data.</text>
</comment>
<evidence type="ECO:0000313" key="2">
    <source>
        <dbReference type="Proteomes" id="UP000286746"/>
    </source>
</evidence>
<keyword evidence="2" id="KW-1185">Reference proteome</keyword>
<proteinExistence type="predicted"/>
<protein>
    <submittedName>
        <fullName evidence="1">Uncharacterized protein</fullName>
    </submittedName>
</protein>
<reference evidence="1 2" key="1">
    <citation type="submission" date="2018-11" db="EMBL/GenBank/DDBJ databases">
        <title>Whole genome sequence of Streptomyces paromomycinus NBRC 15454(T).</title>
        <authorList>
            <person name="Komaki H."/>
            <person name="Tamura T."/>
        </authorList>
    </citation>
    <scope>NUCLEOTIDE SEQUENCE [LARGE SCALE GENOMIC DNA]</scope>
    <source>
        <strain evidence="1 2">NBRC 15454</strain>
    </source>
</reference>
<accession>A0A401WAG2</accession>